<comment type="similarity">
    <text evidence="2">Belongs to the drug/metabolite transporter (DMT) superfamily. 10 TMS drug/metabolite exporter (DME) (TC 2.A.7.3) family.</text>
</comment>
<evidence type="ECO:0000256" key="4">
    <source>
        <dbReference type="ARBA" id="ARBA00022989"/>
    </source>
</evidence>
<feature type="transmembrane region" description="Helical" evidence="6">
    <location>
        <begin position="271"/>
        <end position="289"/>
    </location>
</feature>
<comment type="caution">
    <text evidence="8">The sequence shown here is derived from an EMBL/GenBank/DDBJ whole genome shotgun (WGS) entry which is preliminary data.</text>
</comment>
<evidence type="ECO:0000313" key="8">
    <source>
        <dbReference type="EMBL" id="MEJ5217558.1"/>
    </source>
</evidence>
<name>A0ABU8QDR1_9RHOB</name>
<feature type="domain" description="EamA" evidence="7">
    <location>
        <begin position="8"/>
        <end position="140"/>
    </location>
</feature>
<dbReference type="InterPro" id="IPR000620">
    <property type="entry name" value="EamA_dom"/>
</dbReference>
<feature type="transmembrane region" description="Helical" evidence="6">
    <location>
        <begin position="216"/>
        <end position="234"/>
    </location>
</feature>
<keyword evidence="5 6" id="KW-0472">Membrane</keyword>
<dbReference type="Pfam" id="PF00892">
    <property type="entry name" value="EamA"/>
    <property type="match status" value="2"/>
</dbReference>
<dbReference type="SUPFAM" id="SSF103481">
    <property type="entry name" value="Multidrug resistance efflux transporter EmrE"/>
    <property type="match status" value="2"/>
</dbReference>
<evidence type="ECO:0000259" key="7">
    <source>
        <dbReference type="Pfam" id="PF00892"/>
    </source>
</evidence>
<evidence type="ECO:0000256" key="5">
    <source>
        <dbReference type="ARBA" id="ARBA00023136"/>
    </source>
</evidence>
<dbReference type="RefSeq" id="WP_339402539.1">
    <property type="nucleotide sequence ID" value="NZ_JBBGAZ010000001.1"/>
</dbReference>
<feature type="transmembrane region" description="Helical" evidence="6">
    <location>
        <begin position="98"/>
        <end position="117"/>
    </location>
</feature>
<keyword evidence="3 6" id="KW-0812">Transmembrane</keyword>
<evidence type="ECO:0000256" key="2">
    <source>
        <dbReference type="ARBA" id="ARBA00009853"/>
    </source>
</evidence>
<dbReference type="PANTHER" id="PTHR22911:SF6">
    <property type="entry name" value="SOLUTE CARRIER FAMILY 35 MEMBER G1"/>
    <property type="match status" value="1"/>
</dbReference>
<dbReference type="PANTHER" id="PTHR22911">
    <property type="entry name" value="ACYL-MALONYL CONDENSING ENZYME-RELATED"/>
    <property type="match status" value="1"/>
</dbReference>
<evidence type="ECO:0000313" key="9">
    <source>
        <dbReference type="Proteomes" id="UP001368270"/>
    </source>
</evidence>
<evidence type="ECO:0000256" key="6">
    <source>
        <dbReference type="SAM" id="Phobius"/>
    </source>
</evidence>
<sequence>MAGDRPFLGILLMLGFCLIVPLGDSLAKLIGPVSTLATLIVARFVFQLVILTPMALAMKQKIFLSGRLFWLAYARTLLQIAGLGCMFTALLYLPLADAVAIAFVMPFIMLLLGWFFLNETVGTRRIIACSVGFVGTLMVIQPNFLSVGWSVLYPLAVAVIFAFYMLVTRQIAKDTEAIALQAQNGITGCLTLIPILVVSHWLEFRPFTFEWPSSDLYFAFIIMGVGGTVAHLLMTLSLRFAPSATLAPMQYLEIPVATLYGYLMFDELPNGLAAAGIVVTIAAGLYIIYREQASARNTQAAPQ</sequence>
<feature type="transmembrane region" description="Helical" evidence="6">
    <location>
        <begin position="184"/>
        <end position="204"/>
    </location>
</feature>
<accession>A0ABU8QDR1</accession>
<reference evidence="8 9" key="1">
    <citation type="submission" date="2024-03" db="EMBL/GenBank/DDBJ databases">
        <title>Cognatishimia coralii sp. nov., a marine bacterium isolated from coral surrounding seawater.</title>
        <authorList>
            <person name="Liu X."/>
            <person name="Liu S."/>
            <person name="Sun H."/>
            <person name="Zhang Y."/>
        </authorList>
    </citation>
    <scope>NUCLEOTIDE SEQUENCE [LARGE SCALE GENOMIC DNA]</scope>
    <source>
        <strain evidence="8 9">D5M38</strain>
    </source>
</reference>
<feature type="domain" description="EamA" evidence="7">
    <location>
        <begin position="149"/>
        <end position="288"/>
    </location>
</feature>
<feature type="transmembrane region" description="Helical" evidence="6">
    <location>
        <begin position="37"/>
        <end position="56"/>
    </location>
</feature>
<dbReference type="EMBL" id="JBBGAZ010000001">
    <property type="protein sequence ID" value="MEJ5217558.1"/>
    <property type="molecule type" value="Genomic_DNA"/>
</dbReference>
<organism evidence="8 9">
    <name type="scientific">Cognatishimia coralii</name>
    <dbReference type="NCBI Taxonomy" id="3083254"/>
    <lineage>
        <taxon>Bacteria</taxon>
        <taxon>Pseudomonadati</taxon>
        <taxon>Pseudomonadota</taxon>
        <taxon>Alphaproteobacteria</taxon>
        <taxon>Rhodobacterales</taxon>
        <taxon>Paracoccaceae</taxon>
        <taxon>Cognatishimia</taxon>
    </lineage>
</organism>
<evidence type="ECO:0000256" key="3">
    <source>
        <dbReference type="ARBA" id="ARBA00022692"/>
    </source>
</evidence>
<keyword evidence="4 6" id="KW-1133">Transmembrane helix</keyword>
<proteinExistence type="inferred from homology"/>
<comment type="subcellular location">
    <subcellularLocation>
        <location evidence="1">Membrane</location>
        <topology evidence="1">Multi-pass membrane protein</topology>
    </subcellularLocation>
</comment>
<protein>
    <submittedName>
        <fullName evidence="8">DMT family transporter</fullName>
    </submittedName>
</protein>
<gene>
    <name evidence="8" type="ORF">WG622_04860</name>
</gene>
<evidence type="ECO:0000256" key="1">
    <source>
        <dbReference type="ARBA" id="ARBA00004141"/>
    </source>
</evidence>
<feature type="transmembrane region" description="Helical" evidence="6">
    <location>
        <begin position="151"/>
        <end position="172"/>
    </location>
</feature>
<dbReference type="InterPro" id="IPR037185">
    <property type="entry name" value="EmrE-like"/>
</dbReference>
<dbReference type="Proteomes" id="UP001368270">
    <property type="component" value="Unassembled WGS sequence"/>
</dbReference>
<feature type="transmembrane region" description="Helical" evidence="6">
    <location>
        <begin position="68"/>
        <end position="92"/>
    </location>
</feature>
<keyword evidence="9" id="KW-1185">Reference proteome</keyword>